<comment type="caution">
    <text evidence="2">The sequence shown here is derived from an EMBL/GenBank/DDBJ whole genome shotgun (WGS) entry which is preliminary data.</text>
</comment>
<evidence type="ECO:0000313" key="2">
    <source>
        <dbReference type="EMBL" id="CAD2201865.1"/>
    </source>
</evidence>
<gene>
    <name evidence="2" type="ORF">MENT_LOCUS55451</name>
</gene>
<sequence>MDNNNTQNIDLGLSKLMDKLSLNVETAQDQIQELRSTVENQNMLIIQARQQLHVLQETVNYLQNRITILEDRLNVILINIWIKH</sequence>
<dbReference type="EMBL" id="CAJEWN010002090">
    <property type="protein sequence ID" value="CAD2201865.1"/>
    <property type="molecule type" value="Genomic_DNA"/>
</dbReference>
<organism evidence="2 3">
    <name type="scientific">Meloidogyne enterolobii</name>
    <name type="common">Root-knot nematode worm</name>
    <name type="synonym">Meloidogyne mayaguensis</name>
    <dbReference type="NCBI Taxonomy" id="390850"/>
    <lineage>
        <taxon>Eukaryota</taxon>
        <taxon>Metazoa</taxon>
        <taxon>Ecdysozoa</taxon>
        <taxon>Nematoda</taxon>
        <taxon>Chromadorea</taxon>
        <taxon>Rhabditida</taxon>
        <taxon>Tylenchina</taxon>
        <taxon>Tylenchomorpha</taxon>
        <taxon>Tylenchoidea</taxon>
        <taxon>Meloidogynidae</taxon>
        <taxon>Meloidogyninae</taxon>
        <taxon>Meloidogyne</taxon>
    </lineage>
</organism>
<name>A0A6V7XRE1_MELEN</name>
<evidence type="ECO:0000256" key="1">
    <source>
        <dbReference type="SAM" id="Coils"/>
    </source>
</evidence>
<feature type="coiled-coil region" evidence="1">
    <location>
        <begin position="17"/>
        <end position="72"/>
    </location>
</feature>
<proteinExistence type="predicted"/>
<keyword evidence="1" id="KW-0175">Coiled coil</keyword>
<accession>A0A6V7XRE1</accession>
<evidence type="ECO:0000313" key="3">
    <source>
        <dbReference type="Proteomes" id="UP000580250"/>
    </source>
</evidence>
<dbReference type="Proteomes" id="UP000580250">
    <property type="component" value="Unassembled WGS sequence"/>
</dbReference>
<protein>
    <submittedName>
        <fullName evidence="2">Uncharacterized protein</fullName>
    </submittedName>
</protein>
<dbReference type="AlphaFoldDB" id="A0A6V7XRE1"/>
<reference evidence="2 3" key="1">
    <citation type="submission" date="2020-08" db="EMBL/GenBank/DDBJ databases">
        <authorList>
            <person name="Koutsovoulos G."/>
            <person name="Danchin GJ E."/>
        </authorList>
    </citation>
    <scope>NUCLEOTIDE SEQUENCE [LARGE SCALE GENOMIC DNA]</scope>
</reference>